<sequence length="247" mass="28288">MNMLRVNSVDPIGSEEFISKRDFYLVESGEYVSFPWGKIVFRALMKSVWFYECCTVVDQKFVVRVGDHTPRILNWEMTDRPTHEDFSIGFFNSTGNKKYLTSRNRGKHPIDDSDDFVTPPSKHIKEPVLPKKAPKDAPSVQPIDYDRELQKLKADVKQLHKQLNSFMKYVFDKFKDLFELINSKLGASEVKYGAHPEEDISGRQDNNNFVSNMEFGGNEDVEMDGCQVGGSEGKDVPLSQRDTSVED</sequence>
<evidence type="ECO:0000313" key="3">
    <source>
        <dbReference type="RefSeq" id="XP_009767639.1"/>
    </source>
</evidence>
<dbReference type="PANTHER" id="PTHR48302:SF2">
    <property type="entry name" value="DUF1985 DOMAIN-CONTAINING PROTEIN"/>
    <property type="match status" value="1"/>
</dbReference>
<proteinExistence type="predicted"/>
<evidence type="ECO:0000313" key="2">
    <source>
        <dbReference type="Proteomes" id="UP000189701"/>
    </source>
</evidence>
<dbReference type="RefSeq" id="XP_009767639.1">
    <property type="nucleotide sequence ID" value="XM_009769337.1"/>
</dbReference>
<protein>
    <submittedName>
        <fullName evidence="3">Uncharacterized protein LOC104218763</fullName>
    </submittedName>
</protein>
<keyword evidence="2" id="KW-1185">Reference proteome</keyword>
<dbReference type="Proteomes" id="UP000189701">
    <property type="component" value="Unplaced"/>
</dbReference>
<evidence type="ECO:0000256" key="1">
    <source>
        <dbReference type="SAM" id="MobiDB-lite"/>
    </source>
</evidence>
<organism evidence="2 3">
    <name type="scientific">Nicotiana sylvestris</name>
    <name type="common">Wood tobacco</name>
    <name type="synonym">South American tobacco</name>
    <dbReference type="NCBI Taxonomy" id="4096"/>
    <lineage>
        <taxon>Eukaryota</taxon>
        <taxon>Viridiplantae</taxon>
        <taxon>Streptophyta</taxon>
        <taxon>Embryophyta</taxon>
        <taxon>Tracheophyta</taxon>
        <taxon>Spermatophyta</taxon>
        <taxon>Magnoliopsida</taxon>
        <taxon>eudicotyledons</taxon>
        <taxon>Gunneridae</taxon>
        <taxon>Pentapetalae</taxon>
        <taxon>asterids</taxon>
        <taxon>lamiids</taxon>
        <taxon>Solanales</taxon>
        <taxon>Solanaceae</taxon>
        <taxon>Nicotianoideae</taxon>
        <taxon>Nicotianeae</taxon>
        <taxon>Nicotiana</taxon>
    </lineage>
</organism>
<feature type="region of interest" description="Disordered" evidence="1">
    <location>
        <begin position="196"/>
        <end position="247"/>
    </location>
</feature>
<reference evidence="2" key="1">
    <citation type="journal article" date="2013" name="Genome Biol.">
        <title>Reference genomes and transcriptomes of Nicotiana sylvestris and Nicotiana tomentosiformis.</title>
        <authorList>
            <person name="Sierro N."/>
            <person name="Battey J.N."/>
            <person name="Ouadi S."/>
            <person name="Bovet L."/>
            <person name="Goepfert S."/>
            <person name="Bakaher N."/>
            <person name="Peitsch M.C."/>
            <person name="Ivanov N.V."/>
        </authorList>
    </citation>
    <scope>NUCLEOTIDE SEQUENCE [LARGE SCALE GENOMIC DNA]</scope>
</reference>
<dbReference type="PANTHER" id="PTHR48302">
    <property type="entry name" value="ULP1 PROTEASE FAMILY, C-TERMINAL CATALYTIC DOMAIN CONTAINING PROTEIN"/>
    <property type="match status" value="1"/>
</dbReference>
<reference evidence="3" key="2">
    <citation type="submission" date="2025-08" db="UniProtKB">
        <authorList>
            <consortium name="RefSeq"/>
        </authorList>
    </citation>
    <scope>IDENTIFICATION</scope>
    <source>
        <tissue evidence="3">Leaf</tissue>
    </source>
</reference>
<gene>
    <name evidence="3" type="primary">LOC104218763</name>
</gene>
<name>A0A1U7VZ26_NICSY</name>
<dbReference type="OrthoDB" id="1241380at2759"/>
<dbReference type="AlphaFoldDB" id="A0A1U7VZ26"/>
<accession>A0A1U7VZ26</accession>